<dbReference type="EMBL" id="QJRE01000117">
    <property type="protein sequence ID" value="NWL49053.1"/>
    <property type="molecule type" value="Genomic_DNA"/>
</dbReference>
<protein>
    <recommendedName>
        <fullName evidence="4">DUF1534 domain-containing protein</fullName>
    </recommendedName>
</protein>
<dbReference type="Proteomes" id="UP000704738">
    <property type="component" value="Unassembled WGS sequence"/>
</dbReference>
<reference evidence="2 3" key="1">
    <citation type="submission" date="2018-06" db="EMBL/GenBank/DDBJ databases">
        <title>Bacteria isolated from soil of Wuhan.</title>
        <authorList>
            <person name="Xiang W."/>
            <person name="Huang C."/>
        </authorList>
    </citation>
    <scope>NUCLEOTIDE SEQUENCE [LARGE SCALE GENOMIC DNA]</scope>
    <source>
        <strain evidence="3">xwS4</strain>
    </source>
</reference>
<feature type="region of interest" description="Disordered" evidence="1">
    <location>
        <begin position="31"/>
        <end position="61"/>
    </location>
</feature>
<sequence>MFRLVNNSPVLASSRVNPLLQRLARNHRMCSPHDPCRSGFTREYGGGCDAESPGDTGRHRQ</sequence>
<name>A0ABD6N578_9PSED</name>
<evidence type="ECO:0008006" key="4">
    <source>
        <dbReference type="Google" id="ProtNLM"/>
    </source>
</evidence>
<gene>
    <name evidence="2" type="ORF">DM819_25095</name>
</gene>
<proteinExistence type="predicted"/>
<accession>A0ABD6N578</accession>
<evidence type="ECO:0000313" key="2">
    <source>
        <dbReference type="EMBL" id="NWL49053.1"/>
    </source>
</evidence>
<organism evidence="2 3">
    <name type="scientific">Pseudomonas hunanensis</name>
    <dbReference type="NCBI Taxonomy" id="1247546"/>
    <lineage>
        <taxon>Bacteria</taxon>
        <taxon>Pseudomonadati</taxon>
        <taxon>Pseudomonadota</taxon>
        <taxon>Gammaproteobacteria</taxon>
        <taxon>Pseudomonadales</taxon>
        <taxon>Pseudomonadaceae</taxon>
        <taxon>Pseudomonas</taxon>
    </lineage>
</organism>
<dbReference type="AlphaFoldDB" id="A0ABD6N578"/>
<comment type="caution">
    <text evidence="2">The sequence shown here is derived from an EMBL/GenBank/DDBJ whole genome shotgun (WGS) entry which is preliminary data.</text>
</comment>
<evidence type="ECO:0000313" key="3">
    <source>
        <dbReference type="Proteomes" id="UP000704738"/>
    </source>
</evidence>
<evidence type="ECO:0000256" key="1">
    <source>
        <dbReference type="SAM" id="MobiDB-lite"/>
    </source>
</evidence>